<reference evidence="1" key="1">
    <citation type="submission" date="2018-02" db="EMBL/GenBank/DDBJ databases">
        <title>Rhizophora mucronata_Transcriptome.</title>
        <authorList>
            <person name="Meera S.P."/>
            <person name="Sreeshan A."/>
            <person name="Augustine A."/>
        </authorList>
    </citation>
    <scope>NUCLEOTIDE SEQUENCE</scope>
    <source>
        <tissue evidence="1">Leaf</tissue>
    </source>
</reference>
<name>A0A2P2QAG3_RHIMU</name>
<protein>
    <submittedName>
        <fullName evidence="1">Uncharacterized protein</fullName>
    </submittedName>
</protein>
<proteinExistence type="predicted"/>
<organism evidence="1">
    <name type="scientific">Rhizophora mucronata</name>
    <name type="common">Asiatic mangrove</name>
    <dbReference type="NCBI Taxonomy" id="61149"/>
    <lineage>
        <taxon>Eukaryota</taxon>
        <taxon>Viridiplantae</taxon>
        <taxon>Streptophyta</taxon>
        <taxon>Embryophyta</taxon>
        <taxon>Tracheophyta</taxon>
        <taxon>Spermatophyta</taxon>
        <taxon>Magnoliopsida</taxon>
        <taxon>eudicotyledons</taxon>
        <taxon>Gunneridae</taxon>
        <taxon>Pentapetalae</taxon>
        <taxon>rosids</taxon>
        <taxon>fabids</taxon>
        <taxon>Malpighiales</taxon>
        <taxon>Rhizophoraceae</taxon>
        <taxon>Rhizophora</taxon>
    </lineage>
</organism>
<evidence type="ECO:0000313" key="1">
    <source>
        <dbReference type="EMBL" id="MBX63988.1"/>
    </source>
</evidence>
<sequence length="29" mass="3189">MLPNYSNSKLLDCVMPRGTGKSMKLYPGS</sequence>
<dbReference type="EMBL" id="GGEC01083504">
    <property type="protein sequence ID" value="MBX63988.1"/>
    <property type="molecule type" value="Transcribed_RNA"/>
</dbReference>
<accession>A0A2P2QAG3</accession>
<dbReference type="AlphaFoldDB" id="A0A2P2QAG3"/>